<sequence length="75" mass="8478">MLVWLTAQATGIDTGALLGALTLAFVGQSILGWMKISRLEDTVKKLDKDFDRLHPRQKNPGHRMHKQGDQHAEER</sequence>
<feature type="transmembrane region" description="Helical" evidence="2">
    <location>
        <begin position="15"/>
        <end position="34"/>
    </location>
</feature>
<reference evidence="3" key="1">
    <citation type="journal article" date="2015" name="Nature">
        <title>Complex archaea that bridge the gap between prokaryotes and eukaryotes.</title>
        <authorList>
            <person name="Spang A."/>
            <person name="Saw J.H."/>
            <person name="Jorgensen S.L."/>
            <person name="Zaremba-Niedzwiedzka K."/>
            <person name="Martijn J."/>
            <person name="Lind A.E."/>
            <person name="van Eijk R."/>
            <person name="Schleper C."/>
            <person name="Guy L."/>
            <person name="Ettema T.J."/>
        </authorList>
    </citation>
    <scope>NUCLEOTIDE SEQUENCE</scope>
</reference>
<keyword evidence="2" id="KW-0472">Membrane</keyword>
<name>A0A0F9L657_9ZZZZ</name>
<keyword evidence="2" id="KW-1133">Transmembrane helix</keyword>
<dbReference type="AlphaFoldDB" id="A0A0F9L657"/>
<proteinExistence type="predicted"/>
<accession>A0A0F9L657</accession>
<evidence type="ECO:0000313" key="3">
    <source>
        <dbReference type="EMBL" id="KKM56506.1"/>
    </source>
</evidence>
<evidence type="ECO:0000256" key="1">
    <source>
        <dbReference type="SAM" id="MobiDB-lite"/>
    </source>
</evidence>
<protein>
    <submittedName>
        <fullName evidence="3">Uncharacterized protein</fullName>
    </submittedName>
</protein>
<organism evidence="3">
    <name type="scientific">marine sediment metagenome</name>
    <dbReference type="NCBI Taxonomy" id="412755"/>
    <lineage>
        <taxon>unclassified sequences</taxon>
        <taxon>metagenomes</taxon>
        <taxon>ecological metagenomes</taxon>
    </lineage>
</organism>
<feature type="region of interest" description="Disordered" evidence="1">
    <location>
        <begin position="49"/>
        <end position="75"/>
    </location>
</feature>
<dbReference type="EMBL" id="LAZR01011867">
    <property type="protein sequence ID" value="KKM56506.1"/>
    <property type="molecule type" value="Genomic_DNA"/>
</dbReference>
<feature type="compositionally biased region" description="Basic and acidic residues" evidence="1">
    <location>
        <begin position="66"/>
        <end position="75"/>
    </location>
</feature>
<feature type="compositionally biased region" description="Basic residues" evidence="1">
    <location>
        <begin position="55"/>
        <end position="65"/>
    </location>
</feature>
<keyword evidence="2" id="KW-0812">Transmembrane</keyword>
<gene>
    <name evidence="3" type="ORF">LCGC14_1551520</name>
</gene>
<evidence type="ECO:0000256" key="2">
    <source>
        <dbReference type="SAM" id="Phobius"/>
    </source>
</evidence>
<comment type="caution">
    <text evidence="3">The sequence shown here is derived from an EMBL/GenBank/DDBJ whole genome shotgun (WGS) entry which is preliminary data.</text>
</comment>